<dbReference type="Pfam" id="PF13419">
    <property type="entry name" value="HAD_2"/>
    <property type="match status" value="1"/>
</dbReference>
<dbReference type="SFLD" id="SFLDG01135">
    <property type="entry name" value="C1.5.6:_HAD__Beta-PGM__Phospha"/>
    <property type="match status" value="1"/>
</dbReference>
<dbReference type="NCBIfam" id="TIGR01549">
    <property type="entry name" value="HAD-SF-IA-v1"/>
    <property type="match status" value="1"/>
</dbReference>
<dbReference type="InterPro" id="IPR041492">
    <property type="entry name" value="HAD_2"/>
</dbReference>
<dbReference type="InterPro" id="IPR023214">
    <property type="entry name" value="HAD_sf"/>
</dbReference>
<organism evidence="1 2">
    <name type="scientific">Methylocella tundrae</name>
    <dbReference type="NCBI Taxonomy" id="227605"/>
    <lineage>
        <taxon>Bacteria</taxon>
        <taxon>Pseudomonadati</taxon>
        <taxon>Pseudomonadota</taxon>
        <taxon>Alphaproteobacteria</taxon>
        <taxon>Hyphomicrobiales</taxon>
        <taxon>Beijerinckiaceae</taxon>
        <taxon>Methylocella</taxon>
    </lineage>
</organism>
<gene>
    <name evidence="1" type="ORF">MTUNDRAET4_2013</name>
</gene>
<protein>
    <submittedName>
        <fullName evidence="1">HAD family hydrolase</fullName>
    </submittedName>
</protein>
<sequence>MKLVIFDIDGTLVDSQDYIIEAQRRAFSAHKIAPPSRAASLSIVGLSLSEAFTVLAGAEAPVESLSEAYREAWTEIRADPSYDEPLFPGAQEIIATLAGMDDVALGIATGKARRGVAHLLERAGWRDWFDTVQTADDHPSKPAPDMILAAMTETGLEPSATYMIGDASFDMKMAAAAGVHPIGVGWGYHSRAELEDAGAERIVADFAELLHFIADEPGR</sequence>
<dbReference type="PANTHER" id="PTHR43434">
    <property type="entry name" value="PHOSPHOGLYCOLATE PHOSPHATASE"/>
    <property type="match status" value="1"/>
</dbReference>
<dbReference type="RefSeq" id="WP_244605773.1">
    <property type="nucleotide sequence ID" value="NZ_CP139089.1"/>
</dbReference>
<dbReference type="SFLD" id="SFLDS00003">
    <property type="entry name" value="Haloacid_Dehalogenase"/>
    <property type="match status" value="1"/>
</dbReference>
<dbReference type="Gene3D" id="3.40.50.1000">
    <property type="entry name" value="HAD superfamily/HAD-like"/>
    <property type="match status" value="1"/>
</dbReference>
<dbReference type="SUPFAM" id="SSF56784">
    <property type="entry name" value="HAD-like"/>
    <property type="match status" value="1"/>
</dbReference>
<proteinExistence type="predicted"/>
<dbReference type="PANTHER" id="PTHR43434:SF24">
    <property type="entry name" value="HYDROLASE-RELATED"/>
    <property type="match status" value="1"/>
</dbReference>
<dbReference type="InterPro" id="IPR036412">
    <property type="entry name" value="HAD-like_sf"/>
</dbReference>
<dbReference type="KEGG" id="mtun:MTUNDRAET4_2013"/>
<keyword evidence="1" id="KW-0378">Hydrolase</keyword>
<dbReference type="AlphaFoldDB" id="A0A4U8Z0V5"/>
<dbReference type="SFLD" id="SFLDG01129">
    <property type="entry name" value="C1.5:_HAD__Beta-PGM__Phosphata"/>
    <property type="match status" value="1"/>
</dbReference>
<name>A0A4U8Z0V5_METTU</name>
<evidence type="ECO:0000313" key="1">
    <source>
        <dbReference type="EMBL" id="VFU08906.1"/>
    </source>
</evidence>
<accession>A0A4U8Z0V5</accession>
<dbReference type="Gene3D" id="1.10.150.240">
    <property type="entry name" value="Putative phosphatase, domain 2"/>
    <property type="match status" value="1"/>
</dbReference>
<dbReference type="GO" id="GO:0008967">
    <property type="term" value="F:phosphoglycolate phosphatase activity"/>
    <property type="evidence" value="ECO:0007669"/>
    <property type="project" value="TreeGrafter"/>
</dbReference>
<reference evidence="1 2" key="1">
    <citation type="submission" date="2019-03" db="EMBL/GenBank/DDBJ databases">
        <authorList>
            <person name="Kox A.R. M."/>
        </authorList>
    </citation>
    <scope>NUCLEOTIDE SEQUENCE [LARGE SCALE GENOMIC DNA]</scope>
    <source>
        <strain evidence="1">MTUNDRAET4 annotated genome</strain>
    </source>
</reference>
<dbReference type="GO" id="GO:0005829">
    <property type="term" value="C:cytosol"/>
    <property type="evidence" value="ECO:0007669"/>
    <property type="project" value="TreeGrafter"/>
</dbReference>
<dbReference type="Proteomes" id="UP000294360">
    <property type="component" value="Chromosome"/>
</dbReference>
<dbReference type="EMBL" id="LR536450">
    <property type="protein sequence ID" value="VFU08906.1"/>
    <property type="molecule type" value="Genomic_DNA"/>
</dbReference>
<dbReference type="InterPro" id="IPR006439">
    <property type="entry name" value="HAD-SF_hydro_IA"/>
</dbReference>
<dbReference type="NCBIfam" id="TIGR01509">
    <property type="entry name" value="HAD-SF-IA-v3"/>
    <property type="match status" value="1"/>
</dbReference>
<dbReference type="GO" id="GO:0006281">
    <property type="term" value="P:DNA repair"/>
    <property type="evidence" value="ECO:0007669"/>
    <property type="project" value="TreeGrafter"/>
</dbReference>
<evidence type="ECO:0000313" key="2">
    <source>
        <dbReference type="Proteomes" id="UP000294360"/>
    </source>
</evidence>
<dbReference type="InterPro" id="IPR050155">
    <property type="entry name" value="HAD-like_hydrolase_sf"/>
</dbReference>
<dbReference type="InterPro" id="IPR023198">
    <property type="entry name" value="PGP-like_dom2"/>
</dbReference>